<comment type="caution">
    <text evidence="1">The sequence shown here is derived from an EMBL/GenBank/DDBJ whole genome shotgun (WGS) entry which is preliminary data.</text>
</comment>
<name>A0ACA9P0D3_9GLOM</name>
<dbReference type="EMBL" id="CAJVPU010022063">
    <property type="protein sequence ID" value="CAG8683995.1"/>
    <property type="molecule type" value="Genomic_DNA"/>
</dbReference>
<sequence>DASGIIRSRSLDSSLKIFLKGFYLQNTSQELNLPTFEKEDVLLVTGKFRIIDHIEDGNKVPALKMILNDLVPIKLDPNNVPSFPILVNMTAVVDDPPVISDDKDVTMSVVMHDHVDQEPIKIPIECYYSALAPHLMRITEIIKKNSVLYINGELILYDNTNYVHVKSLSFPEGQKKESKTSAKPPWESDNSSESSKPSAAKTIAARVKNTNDRRKVTDLAKEALANSNKSSASTSAPANT</sequence>
<keyword evidence="2" id="KW-1185">Reference proteome</keyword>
<dbReference type="Proteomes" id="UP000789702">
    <property type="component" value="Unassembled WGS sequence"/>
</dbReference>
<feature type="non-terminal residue" evidence="1">
    <location>
        <position position="1"/>
    </location>
</feature>
<gene>
    <name evidence="1" type="ORF">DHETER_LOCUS10808</name>
</gene>
<evidence type="ECO:0000313" key="1">
    <source>
        <dbReference type="EMBL" id="CAG8683995.1"/>
    </source>
</evidence>
<accession>A0ACA9P0D3</accession>
<protein>
    <submittedName>
        <fullName evidence="1">12228_t:CDS:1</fullName>
    </submittedName>
</protein>
<reference evidence="1" key="1">
    <citation type="submission" date="2021-06" db="EMBL/GenBank/DDBJ databases">
        <authorList>
            <person name="Kallberg Y."/>
            <person name="Tangrot J."/>
            <person name="Rosling A."/>
        </authorList>
    </citation>
    <scope>NUCLEOTIDE SEQUENCE</scope>
    <source>
        <strain evidence="1">IL203A</strain>
    </source>
</reference>
<evidence type="ECO:0000313" key="2">
    <source>
        <dbReference type="Proteomes" id="UP000789702"/>
    </source>
</evidence>
<proteinExistence type="predicted"/>
<organism evidence="1 2">
    <name type="scientific">Dentiscutata heterogama</name>
    <dbReference type="NCBI Taxonomy" id="1316150"/>
    <lineage>
        <taxon>Eukaryota</taxon>
        <taxon>Fungi</taxon>
        <taxon>Fungi incertae sedis</taxon>
        <taxon>Mucoromycota</taxon>
        <taxon>Glomeromycotina</taxon>
        <taxon>Glomeromycetes</taxon>
        <taxon>Diversisporales</taxon>
        <taxon>Gigasporaceae</taxon>
        <taxon>Dentiscutata</taxon>
    </lineage>
</organism>